<evidence type="ECO:0000256" key="1">
    <source>
        <dbReference type="SAM" id="Phobius"/>
    </source>
</evidence>
<keyword evidence="1" id="KW-0472">Membrane</keyword>
<comment type="caution">
    <text evidence="2">The sequence shown here is derived from an EMBL/GenBank/DDBJ whole genome shotgun (WGS) entry which is preliminary data.</text>
</comment>
<feature type="transmembrane region" description="Helical" evidence="1">
    <location>
        <begin position="12"/>
        <end position="33"/>
    </location>
</feature>
<evidence type="ECO:0000313" key="2">
    <source>
        <dbReference type="EMBL" id="PLS07942.1"/>
    </source>
</evidence>
<gene>
    <name evidence="2" type="ORF">CVD27_04495</name>
</gene>
<name>A0A2N5HR06_9BACI</name>
<keyword evidence="1" id="KW-0812">Transmembrane</keyword>
<evidence type="ECO:0008006" key="4">
    <source>
        <dbReference type="Google" id="ProtNLM"/>
    </source>
</evidence>
<dbReference type="Pfam" id="PF09527">
    <property type="entry name" value="ATPase_gene1"/>
    <property type="match status" value="1"/>
</dbReference>
<dbReference type="AlphaFoldDB" id="A0A2N5HR06"/>
<dbReference type="EMBL" id="PGVE01000024">
    <property type="protein sequence ID" value="PLS07942.1"/>
    <property type="molecule type" value="Genomic_DNA"/>
</dbReference>
<organism evidence="2 3">
    <name type="scientific">Neobacillus cucumis</name>
    <dbReference type="NCBI Taxonomy" id="1740721"/>
    <lineage>
        <taxon>Bacteria</taxon>
        <taxon>Bacillati</taxon>
        <taxon>Bacillota</taxon>
        <taxon>Bacilli</taxon>
        <taxon>Bacillales</taxon>
        <taxon>Bacillaceae</taxon>
        <taxon>Neobacillus</taxon>
    </lineage>
</organism>
<feature type="transmembrane region" description="Helical" evidence="1">
    <location>
        <begin position="45"/>
        <end position="66"/>
    </location>
</feature>
<evidence type="ECO:0000313" key="3">
    <source>
        <dbReference type="Proteomes" id="UP000234950"/>
    </source>
</evidence>
<dbReference type="OrthoDB" id="282803at2"/>
<sequence>MRQNNRNPFQAMALMSAIVSQLVGSILIGIFAGRWLDRHWGTEPIFLIIGLLLGLAAGTFSMLLSIRHFYSGDK</sequence>
<keyword evidence="3" id="KW-1185">Reference proteome</keyword>
<protein>
    <recommendedName>
        <fullName evidence="4">AtpZ/AtpI family protein</fullName>
    </recommendedName>
</protein>
<dbReference type="RefSeq" id="WP_101646687.1">
    <property type="nucleotide sequence ID" value="NZ_PGVE01000024.1"/>
</dbReference>
<accession>A0A2N5HR06</accession>
<dbReference type="InterPro" id="IPR032820">
    <property type="entry name" value="ATPase_put"/>
</dbReference>
<reference evidence="2 3" key="1">
    <citation type="submission" date="2017-11" db="EMBL/GenBank/DDBJ databases">
        <title>Comparitive Functional Genomics of Dry Heat Resistant strains isolated from the Viking Spacecraft.</title>
        <authorList>
            <person name="Seuylemezian A."/>
            <person name="Cooper K."/>
            <person name="Vaishampayan P."/>
        </authorList>
    </citation>
    <scope>NUCLEOTIDE SEQUENCE [LARGE SCALE GENOMIC DNA]</scope>
    <source>
        <strain evidence="2 3">V32-6</strain>
    </source>
</reference>
<dbReference type="Proteomes" id="UP000234950">
    <property type="component" value="Unassembled WGS sequence"/>
</dbReference>
<keyword evidence="1" id="KW-1133">Transmembrane helix</keyword>
<proteinExistence type="predicted"/>